<dbReference type="AlphaFoldDB" id="A0A1F7YPZ9"/>
<name>A0A1F7YPZ9_9BACT</name>
<keyword evidence="1" id="KW-1133">Transmembrane helix</keyword>
<dbReference type="InterPro" id="IPR013783">
    <property type="entry name" value="Ig-like_fold"/>
</dbReference>
<organism evidence="2 3">
    <name type="scientific">Candidatus Woesebacteria bacterium RIFCSPHIGHO2_01_FULL_41_10</name>
    <dbReference type="NCBI Taxonomy" id="1802500"/>
    <lineage>
        <taxon>Bacteria</taxon>
        <taxon>Candidatus Woeseibacteriota</taxon>
    </lineage>
</organism>
<accession>A0A1F7YPZ9</accession>
<comment type="caution">
    <text evidence="2">The sequence shown here is derived from an EMBL/GenBank/DDBJ whole genome shotgun (WGS) entry which is preliminary data.</text>
</comment>
<sequence>MPILSAKSESITLWSFFRAFMFWGIPLVLFFLPTSPLSAQTPDPSLRLITSPLPISLTTEPGKTITTELKVKNGGTQEESLSIDLMKFRAYEDSGKPELLERTPEDTFLTWVTFSEPTFTLAPDEWKTITATFTIPEEAALSYYYTIVFSRTQDTQVLAPKQTAVIGGTAILVLLEVSVPGAIREVNVTHFSVEKRFSEFLPTTFRITLENTGNVHSAPRGNIFIDQGETKDIAILEVNSEKGNILPASTRLFTTEWTDGFPIYRNQQTKEGTTILDENNQPQRELHWDWNNTSKLRFGKYQATLLLIYDDGLRDVPITGTLTFWVVPWRMVLGVVFVLVFFLIGIRSTIRDMWYKIFKKSHTTV</sequence>
<keyword evidence="1" id="KW-0812">Transmembrane</keyword>
<dbReference type="STRING" id="1802500.A2801_03620"/>
<proteinExistence type="predicted"/>
<evidence type="ECO:0000313" key="3">
    <source>
        <dbReference type="Proteomes" id="UP000177263"/>
    </source>
</evidence>
<dbReference type="EMBL" id="MGGM01000025">
    <property type="protein sequence ID" value="OGM28688.1"/>
    <property type="molecule type" value="Genomic_DNA"/>
</dbReference>
<feature type="transmembrane region" description="Helical" evidence="1">
    <location>
        <begin position="322"/>
        <end position="346"/>
    </location>
</feature>
<dbReference type="Proteomes" id="UP000177263">
    <property type="component" value="Unassembled WGS sequence"/>
</dbReference>
<dbReference type="Gene3D" id="2.60.40.10">
    <property type="entry name" value="Immunoglobulins"/>
    <property type="match status" value="1"/>
</dbReference>
<keyword evidence="1" id="KW-0472">Membrane</keyword>
<evidence type="ECO:0000313" key="2">
    <source>
        <dbReference type="EMBL" id="OGM28688.1"/>
    </source>
</evidence>
<evidence type="ECO:0000256" key="1">
    <source>
        <dbReference type="SAM" id="Phobius"/>
    </source>
</evidence>
<gene>
    <name evidence="2" type="ORF">A2801_03620</name>
</gene>
<reference evidence="2 3" key="1">
    <citation type="journal article" date="2016" name="Nat. Commun.">
        <title>Thousands of microbial genomes shed light on interconnected biogeochemical processes in an aquifer system.</title>
        <authorList>
            <person name="Anantharaman K."/>
            <person name="Brown C.T."/>
            <person name="Hug L.A."/>
            <person name="Sharon I."/>
            <person name="Castelle C.J."/>
            <person name="Probst A.J."/>
            <person name="Thomas B.C."/>
            <person name="Singh A."/>
            <person name="Wilkins M.J."/>
            <person name="Karaoz U."/>
            <person name="Brodie E.L."/>
            <person name="Williams K.H."/>
            <person name="Hubbard S.S."/>
            <person name="Banfield J.F."/>
        </authorList>
    </citation>
    <scope>NUCLEOTIDE SEQUENCE [LARGE SCALE GENOMIC DNA]</scope>
</reference>
<protein>
    <submittedName>
        <fullName evidence="2">Uncharacterized protein</fullName>
    </submittedName>
</protein>